<keyword evidence="3" id="KW-1185">Reference proteome</keyword>
<gene>
    <name evidence="2" type="ORF">PCANC_20030</name>
</gene>
<feature type="compositionally biased region" description="Basic residues" evidence="1">
    <location>
        <begin position="133"/>
        <end position="144"/>
    </location>
</feature>
<organism evidence="2 3">
    <name type="scientific">Puccinia coronata f. sp. avenae</name>
    <dbReference type="NCBI Taxonomy" id="200324"/>
    <lineage>
        <taxon>Eukaryota</taxon>
        <taxon>Fungi</taxon>
        <taxon>Dikarya</taxon>
        <taxon>Basidiomycota</taxon>
        <taxon>Pucciniomycotina</taxon>
        <taxon>Pucciniomycetes</taxon>
        <taxon>Pucciniales</taxon>
        <taxon>Pucciniaceae</taxon>
        <taxon>Puccinia</taxon>
    </lineage>
</organism>
<accession>A0A2N5S9B4</accession>
<evidence type="ECO:0000313" key="2">
    <source>
        <dbReference type="EMBL" id="PLW09825.1"/>
    </source>
</evidence>
<evidence type="ECO:0000256" key="1">
    <source>
        <dbReference type="SAM" id="MobiDB-lite"/>
    </source>
</evidence>
<comment type="caution">
    <text evidence="2">The sequence shown here is derived from an EMBL/GenBank/DDBJ whole genome shotgun (WGS) entry which is preliminary data.</text>
</comment>
<feature type="region of interest" description="Disordered" evidence="1">
    <location>
        <begin position="59"/>
        <end position="79"/>
    </location>
</feature>
<protein>
    <submittedName>
        <fullName evidence="2">Uncharacterized protein</fullName>
    </submittedName>
</protein>
<feature type="region of interest" description="Disordered" evidence="1">
    <location>
        <begin position="113"/>
        <end position="168"/>
    </location>
</feature>
<feature type="compositionally biased region" description="Basic and acidic residues" evidence="1">
    <location>
        <begin position="153"/>
        <end position="168"/>
    </location>
</feature>
<evidence type="ECO:0000313" key="3">
    <source>
        <dbReference type="Proteomes" id="UP000235388"/>
    </source>
</evidence>
<dbReference type="AlphaFoldDB" id="A0A2N5S9B4"/>
<dbReference type="EMBL" id="PGCJ01001086">
    <property type="protein sequence ID" value="PLW09825.1"/>
    <property type="molecule type" value="Genomic_DNA"/>
</dbReference>
<reference evidence="2 3" key="1">
    <citation type="submission" date="2017-11" db="EMBL/GenBank/DDBJ databases">
        <title>De novo assembly and phasing of dikaryotic genomes from two isolates of Puccinia coronata f. sp. avenae, the causal agent of oat crown rust.</title>
        <authorList>
            <person name="Miller M.E."/>
            <person name="Zhang Y."/>
            <person name="Omidvar V."/>
            <person name="Sperschneider J."/>
            <person name="Schwessinger B."/>
            <person name="Raley C."/>
            <person name="Palmer J.M."/>
            <person name="Garnica D."/>
            <person name="Upadhyaya N."/>
            <person name="Rathjen J."/>
            <person name="Taylor J.M."/>
            <person name="Park R.F."/>
            <person name="Dodds P.N."/>
            <person name="Hirsch C.D."/>
            <person name="Kianian S.F."/>
            <person name="Figueroa M."/>
        </authorList>
    </citation>
    <scope>NUCLEOTIDE SEQUENCE [LARGE SCALE GENOMIC DNA]</scope>
    <source>
        <strain evidence="2">12NC29</strain>
    </source>
</reference>
<dbReference type="Proteomes" id="UP000235388">
    <property type="component" value="Unassembled WGS sequence"/>
</dbReference>
<proteinExistence type="predicted"/>
<name>A0A2N5S9B4_9BASI</name>
<sequence>MGTEIGIGLQSSGFGWSLLSSHTQFPRRLTSVWNSGSNRNRLESLLVLGSIPTKIVITSPNHGTSGEVRSRPSFTTDPSMLRMPRAKQTLSNSDAVLPSDSFRVFNPLLPSVSSPVCDKPAPQVTAGAPLRSTKNRSHPKHNKDKRTLTPIPDPREHQSHPELKSIHS</sequence>